<dbReference type="SMART" id="SM00343">
    <property type="entry name" value="ZnF_C2HC"/>
    <property type="match status" value="1"/>
</dbReference>
<dbReference type="InterPro" id="IPR003309">
    <property type="entry name" value="SCAN_dom"/>
</dbReference>
<dbReference type="InterPro" id="IPR038269">
    <property type="entry name" value="SCAN_sf"/>
</dbReference>
<evidence type="ECO:0000256" key="1">
    <source>
        <dbReference type="PROSITE-ProRule" id="PRU00047"/>
    </source>
</evidence>
<feature type="domain" description="CCHC-type" evidence="3">
    <location>
        <begin position="349"/>
        <end position="363"/>
    </location>
</feature>
<dbReference type="PROSITE" id="PS50804">
    <property type="entry name" value="SCAN_BOX"/>
    <property type="match status" value="1"/>
</dbReference>
<feature type="compositionally biased region" description="Basic and acidic residues" evidence="2">
    <location>
        <begin position="78"/>
        <end position="102"/>
    </location>
</feature>
<dbReference type="PANTHER" id="PTHR46888">
    <property type="entry name" value="ZINC KNUCKLE DOMAINCONTAINING PROTEIN-RELATED"/>
    <property type="match status" value="1"/>
</dbReference>
<dbReference type="Gene3D" id="1.10.4020.10">
    <property type="entry name" value="DNA breaking-rejoining enzymes"/>
    <property type="match status" value="1"/>
</dbReference>
<dbReference type="SMART" id="SM00431">
    <property type="entry name" value="SCAN"/>
    <property type="match status" value="1"/>
</dbReference>
<dbReference type="PANTHER" id="PTHR46888:SF1">
    <property type="entry name" value="RIBONUCLEASE H"/>
    <property type="match status" value="1"/>
</dbReference>
<dbReference type="CDD" id="cd00303">
    <property type="entry name" value="retropepsin_like"/>
    <property type="match status" value="1"/>
</dbReference>
<evidence type="ECO:0000313" key="5">
    <source>
        <dbReference type="Ensembl" id="ENSLBEP00000032059.1"/>
    </source>
</evidence>
<dbReference type="PROSITE" id="PS50158">
    <property type="entry name" value="ZF_CCHC"/>
    <property type="match status" value="1"/>
</dbReference>
<keyword evidence="6" id="KW-1185">Reference proteome</keyword>
<dbReference type="STRING" id="56723.ENSLBEP00000032059"/>
<feature type="region of interest" description="Disordered" evidence="2">
    <location>
        <begin position="300"/>
        <end position="339"/>
    </location>
</feature>
<dbReference type="SUPFAM" id="SSF57756">
    <property type="entry name" value="Retrovirus zinc finger-like domains"/>
    <property type="match status" value="1"/>
</dbReference>
<organism evidence="5 6">
    <name type="scientific">Labrus bergylta</name>
    <name type="common">ballan wrasse</name>
    <dbReference type="NCBI Taxonomy" id="56723"/>
    <lineage>
        <taxon>Eukaryota</taxon>
        <taxon>Metazoa</taxon>
        <taxon>Chordata</taxon>
        <taxon>Craniata</taxon>
        <taxon>Vertebrata</taxon>
        <taxon>Euteleostomi</taxon>
        <taxon>Actinopterygii</taxon>
        <taxon>Neopterygii</taxon>
        <taxon>Teleostei</taxon>
        <taxon>Neoteleostei</taxon>
        <taxon>Acanthomorphata</taxon>
        <taxon>Eupercaria</taxon>
        <taxon>Labriformes</taxon>
        <taxon>Labridae</taxon>
        <taxon>Labrus</taxon>
    </lineage>
</organism>
<dbReference type="Pfam" id="PF02023">
    <property type="entry name" value="SCAN"/>
    <property type="match status" value="1"/>
</dbReference>
<proteinExistence type="predicted"/>
<keyword evidence="1" id="KW-0479">Metal-binding</keyword>
<feature type="compositionally biased region" description="Gly residues" evidence="2">
    <location>
        <begin position="312"/>
        <end position="321"/>
    </location>
</feature>
<feature type="region of interest" description="Disordered" evidence="2">
    <location>
        <begin position="78"/>
        <end position="129"/>
    </location>
</feature>
<dbReference type="Proteomes" id="UP000261660">
    <property type="component" value="Unplaced"/>
</dbReference>
<feature type="domain" description="SCAN box" evidence="4">
    <location>
        <begin position="210"/>
        <end position="286"/>
    </location>
</feature>
<dbReference type="GO" id="GO:0008270">
    <property type="term" value="F:zinc ion binding"/>
    <property type="evidence" value="ECO:0007669"/>
    <property type="project" value="UniProtKB-KW"/>
</dbReference>
<dbReference type="SUPFAM" id="SSF47353">
    <property type="entry name" value="Retrovirus capsid dimerization domain-like"/>
    <property type="match status" value="1"/>
</dbReference>
<dbReference type="InterPro" id="IPR021109">
    <property type="entry name" value="Peptidase_aspartic_dom_sf"/>
</dbReference>
<evidence type="ECO:0000256" key="2">
    <source>
        <dbReference type="SAM" id="MobiDB-lite"/>
    </source>
</evidence>
<protein>
    <recommendedName>
        <fullName evidence="7">CCHC-type domain-containing protein</fullName>
    </recommendedName>
</protein>
<feature type="region of interest" description="Disordered" evidence="2">
    <location>
        <begin position="1"/>
        <end position="45"/>
    </location>
</feature>
<feature type="region of interest" description="Disordered" evidence="2">
    <location>
        <begin position="527"/>
        <end position="571"/>
    </location>
</feature>
<dbReference type="GO" id="GO:0003676">
    <property type="term" value="F:nucleic acid binding"/>
    <property type="evidence" value="ECO:0007669"/>
    <property type="project" value="InterPro"/>
</dbReference>
<evidence type="ECO:0000259" key="4">
    <source>
        <dbReference type="PROSITE" id="PS50804"/>
    </source>
</evidence>
<dbReference type="Gene3D" id="4.10.60.10">
    <property type="entry name" value="Zinc finger, CCHC-type"/>
    <property type="match status" value="1"/>
</dbReference>
<evidence type="ECO:0000259" key="3">
    <source>
        <dbReference type="PROSITE" id="PS50158"/>
    </source>
</evidence>
<feature type="compositionally biased region" description="Pro residues" evidence="2">
    <location>
        <begin position="113"/>
        <end position="124"/>
    </location>
</feature>
<keyword evidence="1" id="KW-0863">Zinc-finger</keyword>
<dbReference type="InterPro" id="IPR036875">
    <property type="entry name" value="Znf_CCHC_sf"/>
</dbReference>
<dbReference type="CDD" id="cd07936">
    <property type="entry name" value="SCAN"/>
    <property type="match status" value="1"/>
</dbReference>
<accession>A0A3Q3GKU4</accession>
<feature type="compositionally biased region" description="Low complexity" evidence="2">
    <location>
        <begin position="553"/>
        <end position="564"/>
    </location>
</feature>
<reference evidence="5" key="2">
    <citation type="submission" date="2025-09" db="UniProtKB">
        <authorList>
            <consortium name="Ensembl"/>
        </authorList>
    </citation>
    <scope>IDENTIFICATION</scope>
</reference>
<sequence length="624" mass="70025">MQSESQTLQYDPGALRGDQGPREDLATGGDSGGPRGHEQGGLDQLYALIQRHMQVQEREAFKQEQRWRSIQIQLNQVRDEMEAEKREEVSGGMEHNDPERRGALSRSPATGGSPPPDNNPPFPVGPATWSRATIPKLEEGDDIEPYLTTFERLATAYRWPRAEWAVQLVPHLTGKARSAYVAMDVNDSVDYDKVKEAILAKYEINEEMYRQRFRDPETHPGETPRELYHRLKELYKKWVKPAQKTMEEVGEVLILEQFLRTLSPEVRVWVMEHNPENGQRAAQLVEAFMAARRGPKFFRHVKNNRPTTPKGKSGGFGGGGQHFSDERRGVGVKFPDSTAGKRNKDPPVCYFCGKEGHIKPECPALKVKGANTMCCVPRPTIQKADDHEVRGKMQIATVTVNGMPATALLDSASTQTLVMPYLVQQQQMGEGEVEVWCVHGDKRPYPTACVYLEVQGQSYLLEVGVVPGLSHPVLLGQDLPILPRLLHQSRPVNMVVTRARRDNTSQSLQPITHSQGLEQLPFSQVEFPSESNGRVNKSRQQRRREKLMGALRQQQQPVSEPEQSAGDSWWEVPGDLNQLQREDNTLQTAFSKVTEIDGVSTGVSPSLTGESFLMRKGLHQHSGT</sequence>
<dbReference type="InterPro" id="IPR001878">
    <property type="entry name" value="Znf_CCHC"/>
</dbReference>
<dbReference type="Ensembl" id="ENSLBET00000033500.1">
    <property type="protein sequence ID" value="ENSLBEP00000032059.1"/>
    <property type="gene ID" value="ENSLBEG00000024192.1"/>
</dbReference>
<dbReference type="GeneTree" id="ENSGT00940000159113"/>
<reference evidence="5" key="1">
    <citation type="submission" date="2025-08" db="UniProtKB">
        <authorList>
            <consortium name="Ensembl"/>
        </authorList>
    </citation>
    <scope>IDENTIFICATION</scope>
</reference>
<name>A0A3Q3GKU4_9LABR</name>
<dbReference type="InParanoid" id="A0A3Q3GKU4"/>
<dbReference type="AlphaFoldDB" id="A0A3Q3GKU4"/>
<keyword evidence="1" id="KW-0862">Zinc</keyword>
<dbReference type="SUPFAM" id="SSF50630">
    <property type="entry name" value="Acid proteases"/>
    <property type="match status" value="1"/>
</dbReference>
<evidence type="ECO:0000313" key="6">
    <source>
        <dbReference type="Proteomes" id="UP000261660"/>
    </source>
</evidence>
<evidence type="ECO:0008006" key="7">
    <source>
        <dbReference type="Google" id="ProtNLM"/>
    </source>
</evidence>
<dbReference type="Pfam" id="PF00098">
    <property type="entry name" value="zf-CCHC"/>
    <property type="match status" value="1"/>
</dbReference>
<feature type="compositionally biased region" description="Basic residues" evidence="2">
    <location>
        <begin position="536"/>
        <end position="545"/>
    </location>
</feature>